<dbReference type="AlphaFoldDB" id="A0A833R090"/>
<dbReference type="OrthoDB" id="631576at2759"/>
<dbReference type="InterPro" id="IPR036908">
    <property type="entry name" value="RlpA-like_sf"/>
</dbReference>
<accession>A0A833R090</accession>
<comment type="similarity">
    <text evidence="2">Belongs to the kiwellin family.</text>
</comment>
<evidence type="ECO:0000256" key="4">
    <source>
        <dbReference type="ARBA" id="ARBA00022729"/>
    </source>
</evidence>
<dbReference type="EMBL" id="SWLB01000016">
    <property type="protein sequence ID" value="KAF3327938.1"/>
    <property type="molecule type" value="Genomic_DNA"/>
</dbReference>
<evidence type="ECO:0000313" key="7">
    <source>
        <dbReference type="Proteomes" id="UP000623129"/>
    </source>
</evidence>
<evidence type="ECO:0000256" key="3">
    <source>
        <dbReference type="ARBA" id="ARBA00022525"/>
    </source>
</evidence>
<keyword evidence="7" id="KW-1185">Reference proteome</keyword>
<evidence type="ECO:0000256" key="1">
    <source>
        <dbReference type="ARBA" id="ARBA00004613"/>
    </source>
</evidence>
<dbReference type="Pfam" id="PF24300">
    <property type="entry name" value="KWL1"/>
    <property type="match status" value="1"/>
</dbReference>
<sequence length="139" mass="15039">MHKQSLLSLYTILILFLSILHSNHATIRIVIGTCHASSYLTGKSGFCTTQNDAECCEDGQLYPQYRCSPPVTANTTAVMYIGSFSQGSDGGSATACDRKYYGDKQPVVALSTGWYDGKSRCLKNVRISANGNSVLAVWA</sequence>
<keyword evidence="3" id="KW-0964">Secreted</keyword>
<feature type="chain" id="PRO_5032708764" evidence="5">
    <location>
        <begin position="26"/>
        <end position="139"/>
    </location>
</feature>
<dbReference type="PANTHER" id="PTHR33191:SF58">
    <property type="entry name" value="RIPENING-RELATED PROTEIN 1"/>
    <property type="match status" value="1"/>
</dbReference>
<dbReference type="Gene3D" id="2.40.40.10">
    <property type="entry name" value="RlpA-like domain"/>
    <property type="match status" value="1"/>
</dbReference>
<dbReference type="Proteomes" id="UP000623129">
    <property type="component" value="Unassembled WGS sequence"/>
</dbReference>
<evidence type="ECO:0000313" key="6">
    <source>
        <dbReference type="EMBL" id="KAF3327938.1"/>
    </source>
</evidence>
<name>A0A833R090_9POAL</name>
<dbReference type="PANTHER" id="PTHR33191">
    <property type="entry name" value="RIPENING-RELATED PROTEIN 2-RELATED"/>
    <property type="match status" value="1"/>
</dbReference>
<organism evidence="6 7">
    <name type="scientific">Carex littledalei</name>
    <dbReference type="NCBI Taxonomy" id="544730"/>
    <lineage>
        <taxon>Eukaryota</taxon>
        <taxon>Viridiplantae</taxon>
        <taxon>Streptophyta</taxon>
        <taxon>Embryophyta</taxon>
        <taxon>Tracheophyta</taxon>
        <taxon>Spermatophyta</taxon>
        <taxon>Magnoliopsida</taxon>
        <taxon>Liliopsida</taxon>
        <taxon>Poales</taxon>
        <taxon>Cyperaceae</taxon>
        <taxon>Cyperoideae</taxon>
        <taxon>Cariceae</taxon>
        <taxon>Carex</taxon>
        <taxon>Carex subgen. Euthyceras</taxon>
    </lineage>
</organism>
<reference evidence="6" key="1">
    <citation type="submission" date="2020-01" db="EMBL/GenBank/DDBJ databases">
        <title>Genome sequence of Kobresia littledalei, the first chromosome-level genome in the family Cyperaceae.</title>
        <authorList>
            <person name="Qu G."/>
        </authorList>
    </citation>
    <scope>NUCLEOTIDE SEQUENCE</scope>
    <source>
        <strain evidence="6">C.B.Clarke</strain>
        <tissue evidence="6">Leaf</tissue>
    </source>
</reference>
<keyword evidence="4 5" id="KW-0732">Signal</keyword>
<gene>
    <name evidence="6" type="ORF">FCM35_KLT06544</name>
</gene>
<dbReference type="InterPro" id="IPR039271">
    <property type="entry name" value="Kiwellin-like"/>
</dbReference>
<protein>
    <submittedName>
        <fullName evidence="6">Putative ripening-related protein 1</fullName>
    </submittedName>
</protein>
<dbReference type="GO" id="GO:0005576">
    <property type="term" value="C:extracellular region"/>
    <property type="evidence" value="ECO:0007669"/>
    <property type="project" value="UniProtKB-SubCell"/>
</dbReference>
<proteinExistence type="inferred from homology"/>
<comment type="subcellular location">
    <subcellularLocation>
        <location evidence="1">Secreted</location>
    </subcellularLocation>
</comment>
<evidence type="ECO:0000256" key="2">
    <source>
        <dbReference type="ARBA" id="ARBA00005592"/>
    </source>
</evidence>
<feature type="signal peptide" evidence="5">
    <location>
        <begin position="1"/>
        <end position="25"/>
    </location>
</feature>
<comment type="caution">
    <text evidence="6">The sequence shown here is derived from an EMBL/GenBank/DDBJ whole genome shotgun (WGS) entry which is preliminary data.</text>
</comment>
<evidence type="ECO:0000256" key="5">
    <source>
        <dbReference type="SAM" id="SignalP"/>
    </source>
</evidence>